<keyword evidence="3" id="KW-1185">Reference proteome</keyword>
<reference evidence="2 3" key="1">
    <citation type="submission" date="2019-11" db="EMBL/GenBank/DDBJ databases">
        <title>Comparative genomics of hydrocarbon-degrading Desulfosarcina strains.</title>
        <authorList>
            <person name="Watanabe M."/>
            <person name="Kojima H."/>
            <person name="Fukui M."/>
        </authorList>
    </citation>
    <scope>NUCLEOTIDE SEQUENCE [LARGE SCALE GENOMIC DNA]</scope>
    <source>
        <strain evidence="2 3">PL12</strain>
    </source>
</reference>
<evidence type="ECO:0000313" key="2">
    <source>
        <dbReference type="EMBL" id="BBO66376.1"/>
    </source>
</evidence>
<protein>
    <recommendedName>
        <fullName evidence="1">Transposase IS4-like domain-containing protein</fullName>
    </recommendedName>
</protein>
<accession>A0A5K7YBS0</accession>
<dbReference type="Proteomes" id="UP000427906">
    <property type="component" value="Chromosome"/>
</dbReference>
<dbReference type="InterPro" id="IPR002559">
    <property type="entry name" value="Transposase_11"/>
</dbReference>
<dbReference type="Pfam" id="PF01609">
    <property type="entry name" value="DDE_Tnp_1"/>
    <property type="match status" value="1"/>
</dbReference>
<dbReference type="OrthoDB" id="5521793at2"/>
<gene>
    <name evidence="2" type="ORF">DSCA_03060</name>
</gene>
<dbReference type="GO" id="GO:0003677">
    <property type="term" value="F:DNA binding"/>
    <property type="evidence" value="ECO:0007669"/>
    <property type="project" value="InterPro"/>
</dbReference>
<dbReference type="EMBL" id="AP021874">
    <property type="protein sequence ID" value="BBO66376.1"/>
    <property type="molecule type" value="Genomic_DNA"/>
</dbReference>
<proteinExistence type="predicted"/>
<dbReference type="SUPFAM" id="SSF53098">
    <property type="entry name" value="Ribonuclease H-like"/>
    <property type="match status" value="1"/>
</dbReference>
<name>A0A5K7YBS0_9BACT</name>
<dbReference type="KEGG" id="dalk:DSCA_03060"/>
<dbReference type="GO" id="GO:0006313">
    <property type="term" value="P:DNA transposition"/>
    <property type="evidence" value="ECO:0007669"/>
    <property type="project" value="InterPro"/>
</dbReference>
<organism evidence="2 3">
    <name type="scientific">Desulfosarcina alkanivorans</name>
    <dbReference type="NCBI Taxonomy" id="571177"/>
    <lineage>
        <taxon>Bacteria</taxon>
        <taxon>Pseudomonadati</taxon>
        <taxon>Thermodesulfobacteriota</taxon>
        <taxon>Desulfobacteria</taxon>
        <taxon>Desulfobacterales</taxon>
        <taxon>Desulfosarcinaceae</taxon>
        <taxon>Desulfosarcina</taxon>
    </lineage>
</organism>
<dbReference type="Gene3D" id="3.90.350.10">
    <property type="entry name" value="Transposase Inhibitor Protein From Tn5, Chain A, domain 1"/>
    <property type="match status" value="1"/>
</dbReference>
<evidence type="ECO:0000313" key="3">
    <source>
        <dbReference type="Proteomes" id="UP000427906"/>
    </source>
</evidence>
<feature type="domain" description="Transposase IS4-like" evidence="1">
    <location>
        <begin position="11"/>
        <end position="57"/>
    </location>
</feature>
<dbReference type="AlphaFoldDB" id="A0A5K7YBS0"/>
<sequence length="114" mass="13152">MRRKGEVVWRVVQAYITRWKVEETIRFIKQSYDLEDVRVMTYERLKNMATLVLAASFFPSVHSGAKAKLEVLALHVLNAADRIFGIPNFSYYAAYSAQSDHSFRRIVTSHSAPK</sequence>
<evidence type="ECO:0000259" key="1">
    <source>
        <dbReference type="Pfam" id="PF01609"/>
    </source>
</evidence>
<dbReference type="GO" id="GO:0004803">
    <property type="term" value="F:transposase activity"/>
    <property type="evidence" value="ECO:0007669"/>
    <property type="project" value="InterPro"/>
</dbReference>
<dbReference type="InterPro" id="IPR012337">
    <property type="entry name" value="RNaseH-like_sf"/>
</dbReference>